<dbReference type="PANTHER" id="PTHR43484">
    <property type="match status" value="1"/>
</dbReference>
<sequence>MNTPLGVSKIDIMQIDLPEHAAPAAERAAAEPSGQRIPLDMLGEIAVEVEIQLGTARLTVKELMALQAGSLLTLDQHLLQDVDVLLNERVVARGEVVAVGDRFGVRIKELGAA</sequence>
<comment type="subcellular location">
    <subcellularLocation>
        <location evidence="1">Cell membrane</location>
        <topology evidence="1">Peripheral membrane protein</topology>
        <orientation evidence="1">Cytoplasmic side</orientation>
    </subcellularLocation>
</comment>
<evidence type="ECO:0000256" key="5">
    <source>
        <dbReference type="ARBA" id="ARBA00022500"/>
    </source>
</evidence>
<proteinExistence type="inferred from homology"/>
<dbReference type="GO" id="GO:0005886">
    <property type="term" value="C:plasma membrane"/>
    <property type="evidence" value="ECO:0007669"/>
    <property type="project" value="UniProtKB-SubCell"/>
</dbReference>
<dbReference type="GO" id="GO:0009425">
    <property type="term" value="C:bacterial-type flagellum basal body"/>
    <property type="evidence" value="ECO:0007669"/>
    <property type="project" value="InterPro"/>
</dbReference>
<keyword evidence="4" id="KW-1003">Cell membrane</keyword>
<dbReference type="PRINTS" id="PR00956">
    <property type="entry name" value="FLGMOTORFLIN"/>
</dbReference>
<dbReference type="Pfam" id="PF01052">
    <property type="entry name" value="FliMN_C"/>
    <property type="match status" value="1"/>
</dbReference>
<feature type="domain" description="Flagellar motor switch protein FliN-like C-terminal" evidence="8">
    <location>
        <begin position="42"/>
        <end position="110"/>
    </location>
</feature>
<evidence type="ECO:0000256" key="4">
    <source>
        <dbReference type="ARBA" id="ARBA00022475"/>
    </source>
</evidence>
<dbReference type="GO" id="GO:0003774">
    <property type="term" value="F:cytoskeletal motor activity"/>
    <property type="evidence" value="ECO:0007669"/>
    <property type="project" value="InterPro"/>
</dbReference>
<dbReference type="Gene3D" id="2.30.330.10">
    <property type="entry name" value="SpoA-like"/>
    <property type="match status" value="1"/>
</dbReference>
<evidence type="ECO:0000256" key="7">
    <source>
        <dbReference type="ARBA" id="ARBA00023136"/>
    </source>
</evidence>
<keyword evidence="9" id="KW-0966">Cell projection</keyword>
<keyword evidence="9" id="KW-0969">Cilium</keyword>
<evidence type="ECO:0000313" key="10">
    <source>
        <dbReference type="Proteomes" id="UP000061569"/>
    </source>
</evidence>
<evidence type="ECO:0000259" key="8">
    <source>
        <dbReference type="Pfam" id="PF01052"/>
    </source>
</evidence>
<dbReference type="InterPro" id="IPR001172">
    <property type="entry name" value="FliN_T3SS_HrcQb"/>
</dbReference>
<dbReference type="InterPro" id="IPR051469">
    <property type="entry name" value="FliN/MopA/SpaO"/>
</dbReference>
<gene>
    <name evidence="9" type="primary">fliN</name>
    <name evidence="9" type="ORF">GLE_4646</name>
</gene>
<name>A0A0S2DNH8_LYSEN</name>
<evidence type="ECO:0000256" key="3">
    <source>
        <dbReference type="ARBA" id="ARBA00021897"/>
    </source>
</evidence>
<dbReference type="STRING" id="69.GLE_4646"/>
<protein>
    <recommendedName>
        <fullName evidence="3">Flagellar motor switch protein FliN</fullName>
    </recommendedName>
</protein>
<dbReference type="InterPro" id="IPR001543">
    <property type="entry name" value="FliN-like_C"/>
</dbReference>
<keyword evidence="6" id="KW-0283">Flagellar rotation</keyword>
<dbReference type="PATRIC" id="fig|69.6.peg.4582"/>
<comment type="similarity">
    <text evidence="2">Belongs to the FliN/MopA/SpaO family.</text>
</comment>
<dbReference type="AlphaFoldDB" id="A0A0S2DNH8"/>
<dbReference type="KEGG" id="lez:GLE_4646"/>
<evidence type="ECO:0000313" key="9">
    <source>
        <dbReference type="EMBL" id="ALN59987.1"/>
    </source>
</evidence>
<reference evidence="9 10" key="1">
    <citation type="submission" date="2015-11" db="EMBL/GenBank/DDBJ databases">
        <title>Genome sequences of Lysobacter enzymogenes strain C3 and Lysobacter antibioticus ATCC 29479.</title>
        <authorList>
            <person name="Kobayashi D.Y."/>
        </authorList>
    </citation>
    <scope>NUCLEOTIDE SEQUENCE [LARGE SCALE GENOMIC DNA]</scope>
    <source>
        <strain evidence="9 10">C3</strain>
    </source>
</reference>
<dbReference type="GO" id="GO:0006935">
    <property type="term" value="P:chemotaxis"/>
    <property type="evidence" value="ECO:0007669"/>
    <property type="project" value="UniProtKB-KW"/>
</dbReference>
<dbReference type="SUPFAM" id="SSF101801">
    <property type="entry name" value="Surface presentation of antigens (SPOA)"/>
    <property type="match status" value="1"/>
</dbReference>
<evidence type="ECO:0000256" key="6">
    <source>
        <dbReference type="ARBA" id="ARBA00022779"/>
    </source>
</evidence>
<dbReference type="EMBL" id="CP013140">
    <property type="protein sequence ID" value="ALN59987.1"/>
    <property type="molecule type" value="Genomic_DNA"/>
</dbReference>
<dbReference type="PANTHER" id="PTHR43484:SF1">
    <property type="entry name" value="FLAGELLAR MOTOR SWITCH PROTEIN FLIN"/>
    <property type="match status" value="1"/>
</dbReference>
<organism evidence="9 10">
    <name type="scientific">Lysobacter enzymogenes</name>
    <dbReference type="NCBI Taxonomy" id="69"/>
    <lineage>
        <taxon>Bacteria</taxon>
        <taxon>Pseudomonadati</taxon>
        <taxon>Pseudomonadota</taxon>
        <taxon>Gammaproteobacteria</taxon>
        <taxon>Lysobacterales</taxon>
        <taxon>Lysobacteraceae</taxon>
        <taxon>Lysobacter</taxon>
    </lineage>
</organism>
<accession>A0A0S2DNH8</accession>
<evidence type="ECO:0000256" key="2">
    <source>
        <dbReference type="ARBA" id="ARBA00009226"/>
    </source>
</evidence>
<keyword evidence="9" id="KW-0282">Flagellum</keyword>
<keyword evidence="7" id="KW-0472">Membrane</keyword>
<dbReference type="InterPro" id="IPR036429">
    <property type="entry name" value="SpoA-like_sf"/>
</dbReference>
<evidence type="ECO:0000256" key="1">
    <source>
        <dbReference type="ARBA" id="ARBA00004413"/>
    </source>
</evidence>
<dbReference type="Proteomes" id="UP000061569">
    <property type="component" value="Chromosome"/>
</dbReference>
<keyword evidence="5" id="KW-0145">Chemotaxis</keyword>
<dbReference type="GO" id="GO:0071973">
    <property type="term" value="P:bacterial-type flagellum-dependent cell motility"/>
    <property type="evidence" value="ECO:0007669"/>
    <property type="project" value="InterPro"/>
</dbReference>